<protein>
    <submittedName>
        <fullName evidence="1">Uncharacterized protein</fullName>
    </submittedName>
</protein>
<comment type="caution">
    <text evidence="1">The sequence shown here is derived from an EMBL/GenBank/DDBJ whole genome shotgun (WGS) entry which is preliminary data.</text>
</comment>
<proteinExistence type="predicted"/>
<dbReference type="EMBL" id="BLLF01000468">
    <property type="protein sequence ID" value="GFH12096.1"/>
    <property type="molecule type" value="Genomic_DNA"/>
</dbReference>
<accession>A0A699YYK9</accession>
<sequence length="350" mass="38313">MVNKDDRMLKRGGAQDHFQINHFMFKAELHCQTAACNPVWSQAKAEVDNVGYRVTVSGFRAKCRTVGDYELRIFPLDTQGWMRPGSPAHHPAGISWAFKVTPNQGSVTLTARWLTPAAAAAGTSAGHQAAGAKPELRLGSSLPDLELTMTMGGDPTPFPAHITTDVKQLLSALSFRVSCTAKVPALGQADQTPSQDSAAGKRKQAGKQYDGCETVRRDPFFVKAAKLQRRATVRPANVREGLVVSGLIPPPTWLDVRVPVVKRAARAEVQLQVEYLGEQQEVHESGPLELSLLSGWPASVQAEEQLEYSKGELLKEQQLALKDAEVFGSVRPFWNEDAQVAKGRRLVWKV</sequence>
<evidence type="ECO:0000313" key="2">
    <source>
        <dbReference type="Proteomes" id="UP000485058"/>
    </source>
</evidence>
<reference evidence="1 2" key="1">
    <citation type="submission" date="2020-02" db="EMBL/GenBank/DDBJ databases">
        <title>Draft genome sequence of Haematococcus lacustris strain NIES-144.</title>
        <authorList>
            <person name="Morimoto D."/>
            <person name="Nakagawa S."/>
            <person name="Yoshida T."/>
            <person name="Sawayama S."/>
        </authorList>
    </citation>
    <scope>NUCLEOTIDE SEQUENCE [LARGE SCALE GENOMIC DNA]</scope>
    <source>
        <strain evidence="1 2">NIES-144</strain>
    </source>
</reference>
<feature type="non-terminal residue" evidence="1">
    <location>
        <position position="350"/>
    </location>
</feature>
<gene>
    <name evidence="1" type="ORF">HaLaN_07724</name>
</gene>
<organism evidence="1 2">
    <name type="scientific">Haematococcus lacustris</name>
    <name type="common">Green alga</name>
    <name type="synonym">Haematococcus pluvialis</name>
    <dbReference type="NCBI Taxonomy" id="44745"/>
    <lineage>
        <taxon>Eukaryota</taxon>
        <taxon>Viridiplantae</taxon>
        <taxon>Chlorophyta</taxon>
        <taxon>core chlorophytes</taxon>
        <taxon>Chlorophyceae</taxon>
        <taxon>CS clade</taxon>
        <taxon>Chlamydomonadales</taxon>
        <taxon>Haematococcaceae</taxon>
        <taxon>Haematococcus</taxon>
    </lineage>
</organism>
<name>A0A699YYK9_HAELA</name>
<dbReference type="AlphaFoldDB" id="A0A699YYK9"/>
<evidence type="ECO:0000313" key="1">
    <source>
        <dbReference type="EMBL" id="GFH12096.1"/>
    </source>
</evidence>
<feature type="non-terminal residue" evidence="1">
    <location>
        <position position="1"/>
    </location>
</feature>
<dbReference type="Proteomes" id="UP000485058">
    <property type="component" value="Unassembled WGS sequence"/>
</dbReference>
<keyword evidence="2" id="KW-1185">Reference proteome</keyword>